<dbReference type="OrthoDB" id="4630797at2"/>
<evidence type="ECO:0000256" key="4">
    <source>
        <dbReference type="ARBA" id="ARBA00023002"/>
    </source>
</evidence>
<evidence type="ECO:0000256" key="3">
    <source>
        <dbReference type="ARBA" id="ARBA00022723"/>
    </source>
</evidence>
<keyword evidence="3 7" id="KW-0479">Metal-binding</keyword>
<dbReference type="PRINTS" id="PR00359">
    <property type="entry name" value="BP450"/>
</dbReference>
<evidence type="ECO:0000313" key="9">
    <source>
        <dbReference type="Proteomes" id="UP000316639"/>
    </source>
</evidence>
<dbReference type="AlphaFoldDB" id="A0A563EYD2"/>
<dbReference type="InterPro" id="IPR036396">
    <property type="entry name" value="Cyt_P450_sf"/>
</dbReference>
<evidence type="ECO:0000256" key="7">
    <source>
        <dbReference type="RuleBase" id="RU000461"/>
    </source>
</evidence>
<reference evidence="8 9" key="1">
    <citation type="submission" date="2019-07" db="EMBL/GenBank/DDBJ databases">
        <title>Lentzea xizangensis sp. nov., isolated from Qinghai-Tibetan Plateau Soils.</title>
        <authorList>
            <person name="Huang J."/>
        </authorList>
    </citation>
    <scope>NUCLEOTIDE SEQUENCE [LARGE SCALE GENOMIC DNA]</scope>
    <source>
        <strain evidence="8 9">FXJ1.1311</strain>
    </source>
</reference>
<dbReference type="InterPro" id="IPR017972">
    <property type="entry name" value="Cyt_P450_CS"/>
</dbReference>
<gene>
    <name evidence="8" type="ORF">FKR81_09530</name>
</gene>
<keyword evidence="4 7" id="KW-0560">Oxidoreductase</keyword>
<dbReference type="PROSITE" id="PS00086">
    <property type="entry name" value="CYTOCHROME_P450"/>
    <property type="match status" value="1"/>
</dbReference>
<comment type="similarity">
    <text evidence="1 7">Belongs to the cytochrome P450 family.</text>
</comment>
<evidence type="ECO:0000313" key="8">
    <source>
        <dbReference type="EMBL" id="TWP52552.1"/>
    </source>
</evidence>
<dbReference type="InterPro" id="IPR002397">
    <property type="entry name" value="Cyt_P450_B"/>
</dbReference>
<evidence type="ECO:0000256" key="2">
    <source>
        <dbReference type="ARBA" id="ARBA00022617"/>
    </source>
</evidence>
<name>A0A563EYD2_9PSEU</name>
<dbReference type="EMBL" id="VOBR01000005">
    <property type="protein sequence ID" value="TWP52552.1"/>
    <property type="molecule type" value="Genomic_DNA"/>
</dbReference>
<proteinExistence type="inferred from homology"/>
<protein>
    <submittedName>
        <fullName evidence="8">Cytochrome P450</fullName>
    </submittedName>
</protein>
<dbReference type="PANTHER" id="PTHR46696">
    <property type="entry name" value="P450, PUTATIVE (EUROFUNG)-RELATED"/>
    <property type="match status" value="1"/>
</dbReference>
<dbReference type="Pfam" id="PF00067">
    <property type="entry name" value="p450"/>
    <property type="match status" value="1"/>
</dbReference>
<dbReference type="GO" id="GO:0020037">
    <property type="term" value="F:heme binding"/>
    <property type="evidence" value="ECO:0007669"/>
    <property type="project" value="InterPro"/>
</dbReference>
<sequence length="360" mass="39825">MHIDEAFYQDPFPFLARCREIGALKVGMPDGTTPWLLTRYDDVVAALNHPALSSQITPSGMMNHTDPPDHTRLRKLVMRGFSAKQTKALRPRIQQIADELLDDWVGAPVVDVIDTFAFPLPIRVIGELLGVPDEDHPWLRELTSALMRPEDMVTGYSSLVEYVGELVVRKQPGDDLITALLDDEQLARHELISMLILLIVAGHETTVQLIGNGILALLRDPAKFAELKANPEDVPIAVEELLRFDGPINPGVLRLAVDDVVIGGAEMAAGDFVLVSLASANRDPSRFKNPDVLSFDRGRHLAFGHGIHHCLGAWLARLEGEIAFATLLRRYPDIELATEEFTWKVSVTRGLTALPVRPKP</sequence>
<dbReference type="Proteomes" id="UP000316639">
    <property type="component" value="Unassembled WGS sequence"/>
</dbReference>
<evidence type="ECO:0000256" key="6">
    <source>
        <dbReference type="ARBA" id="ARBA00023033"/>
    </source>
</evidence>
<keyword evidence="2 7" id="KW-0349">Heme</keyword>
<dbReference type="Gene3D" id="1.10.630.10">
    <property type="entry name" value="Cytochrome P450"/>
    <property type="match status" value="1"/>
</dbReference>
<dbReference type="GO" id="GO:0016705">
    <property type="term" value="F:oxidoreductase activity, acting on paired donors, with incorporation or reduction of molecular oxygen"/>
    <property type="evidence" value="ECO:0007669"/>
    <property type="project" value="InterPro"/>
</dbReference>
<dbReference type="SUPFAM" id="SSF48264">
    <property type="entry name" value="Cytochrome P450"/>
    <property type="match status" value="1"/>
</dbReference>
<accession>A0A563EYD2</accession>
<organism evidence="8 9">
    <name type="scientific">Lentzea tibetensis</name>
    <dbReference type="NCBI Taxonomy" id="2591470"/>
    <lineage>
        <taxon>Bacteria</taxon>
        <taxon>Bacillati</taxon>
        <taxon>Actinomycetota</taxon>
        <taxon>Actinomycetes</taxon>
        <taxon>Pseudonocardiales</taxon>
        <taxon>Pseudonocardiaceae</taxon>
        <taxon>Lentzea</taxon>
    </lineage>
</organism>
<dbReference type="FunFam" id="1.10.630.10:FF:000018">
    <property type="entry name" value="Cytochrome P450 monooxygenase"/>
    <property type="match status" value="1"/>
</dbReference>
<dbReference type="PANTHER" id="PTHR46696:SF1">
    <property type="entry name" value="CYTOCHROME P450 YJIB-RELATED"/>
    <property type="match status" value="1"/>
</dbReference>
<dbReference type="GO" id="GO:0005506">
    <property type="term" value="F:iron ion binding"/>
    <property type="evidence" value="ECO:0007669"/>
    <property type="project" value="InterPro"/>
</dbReference>
<evidence type="ECO:0000256" key="1">
    <source>
        <dbReference type="ARBA" id="ARBA00010617"/>
    </source>
</evidence>
<dbReference type="CDD" id="cd11029">
    <property type="entry name" value="CYP107-like"/>
    <property type="match status" value="1"/>
</dbReference>
<dbReference type="InterPro" id="IPR001128">
    <property type="entry name" value="Cyt_P450"/>
</dbReference>
<keyword evidence="9" id="KW-1185">Reference proteome</keyword>
<dbReference type="RefSeq" id="WP_146350608.1">
    <property type="nucleotide sequence ID" value="NZ_VOBR01000005.1"/>
</dbReference>
<keyword evidence="6 7" id="KW-0503">Monooxygenase</keyword>
<keyword evidence="5 7" id="KW-0408">Iron</keyword>
<comment type="caution">
    <text evidence="8">The sequence shown here is derived from an EMBL/GenBank/DDBJ whole genome shotgun (WGS) entry which is preliminary data.</text>
</comment>
<dbReference type="GO" id="GO:0004497">
    <property type="term" value="F:monooxygenase activity"/>
    <property type="evidence" value="ECO:0007669"/>
    <property type="project" value="UniProtKB-KW"/>
</dbReference>
<evidence type="ECO:0000256" key="5">
    <source>
        <dbReference type="ARBA" id="ARBA00023004"/>
    </source>
</evidence>